<evidence type="ECO:0000313" key="3">
    <source>
        <dbReference type="Proteomes" id="UP000633263"/>
    </source>
</evidence>
<feature type="compositionally biased region" description="Low complexity" evidence="1">
    <location>
        <begin position="72"/>
        <end position="85"/>
    </location>
</feature>
<dbReference type="Proteomes" id="UP000633263">
    <property type="component" value="Unassembled WGS sequence"/>
</dbReference>
<comment type="caution">
    <text evidence="2">The sequence shown here is derived from an EMBL/GenBank/DDBJ whole genome shotgun (WGS) entry which is preliminary data.</text>
</comment>
<dbReference type="RefSeq" id="WP_188635103.1">
    <property type="nucleotide sequence ID" value="NZ_BMNN01000001.1"/>
</dbReference>
<evidence type="ECO:0000256" key="1">
    <source>
        <dbReference type="SAM" id="MobiDB-lite"/>
    </source>
</evidence>
<feature type="compositionally biased region" description="Basic and acidic residues" evidence="1">
    <location>
        <begin position="36"/>
        <end position="52"/>
    </location>
</feature>
<evidence type="ECO:0008006" key="4">
    <source>
        <dbReference type="Google" id="ProtNLM"/>
    </source>
</evidence>
<protein>
    <recommendedName>
        <fullName evidence="4">DUF2934 domain-containing protein</fullName>
    </recommendedName>
</protein>
<dbReference type="EMBL" id="BMNN01000001">
    <property type="protein sequence ID" value="GGI92371.1"/>
    <property type="molecule type" value="Genomic_DNA"/>
</dbReference>
<gene>
    <name evidence="2" type="ORF">GCM10009083_06130</name>
</gene>
<proteinExistence type="predicted"/>
<sequence>MNNEQRIRELAYQIWESEGRPEGEDARHWQMAIKLLDSEQKGDLQPAPEKKPAARKPRAKAAPPDDETQMEKPALLGKPAGAGKARVSRSTASKPAKARQPVTRTTKVSEPGNPTDSSTE</sequence>
<dbReference type="InterPro" id="IPR021327">
    <property type="entry name" value="DUF2934"/>
</dbReference>
<feature type="compositionally biased region" description="Polar residues" evidence="1">
    <location>
        <begin position="102"/>
        <end position="120"/>
    </location>
</feature>
<keyword evidence="3" id="KW-1185">Reference proteome</keyword>
<evidence type="ECO:0000313" key="2">
    <source>
        <dbReference type="EMBL" id="GGI92371.1"/>
    </source>
</evidence>
<reference evidence="3" key="1">
    <citation type="journal article" date="2019" name="Int. J. Syst. Evol. Microbiol.">
        <title>The Global Catalogue of Microorganisms (GCM) 10K type strain sequencing project: providing services to taxonomists for standard genome sequencing and annotation.</title>
        <authorList>
            <consortium name="The Broad Institute Genomics Platform"/>
            <consortium name="The Broad Institute Genome Sequencing Center for Infectious Disease"/>
            <person name="Wu L."/>
            <person name="Ma J."/>
        </authorList>
    </citation>
    <scope>NUCLEOTIDE SEQUENCE [LARGE SCALE GENOMIC DNA]</scope>
    <source>
        <strain evidence="3">JCM 11590</strain>
    </source>
</reference>
<dbReference type="Pfam" id="PF11154">
    <property type="entry name" value="DUF2934"/>
    <property type="match status" value="1"/>
</dbReference>
<organism evidence="2 3">
    <name type="scientific">Halopseudomonas pertucinogena</name>
    <dbReference type="NCBI Taxonomy" id="86175"/>
    <lineage>
        <taxon>Bacteria</taxon>
        <taxon>Pseudomonadati</taxon>
        <taxon>Pseudomonadota</taxon>
        <taxon>Gammaproteobacteria</taxon>
        <taxon>Pseudomonadales</taxon>
        <taxon>Pseudomonadaceae</taxon>
        <taxon>Halopseudomonas</taxon>
    </lineage>
</organism>
<feature type="region of interest" description="Disordered" evidence="1">
    <location>
        <begin position="35"/>
        <end position="120"/>
    </location>
</feature>
<name>A0ABQ2CJG2_9GAMM</name>
<accession>A0ABQ2CJG2</accession>